<sequence>MTAKAASSRDPPEPRGEKGAKGEKVGKKGGKTSLYDLLGVQPTATQSDITKAYRNLALLLHPDKVVHRLEQQEKGKKTESSLEKLTAEATQHFQELQAAYEVLKDPKKRKRYDETGSTGDAPESFEEAYEYYRRVFPEFNVSDIDSYRDVYLDSAEEVQDILDFCLRFQGDLTHFFEYIPFSDKEHLPRYLRILDNLVETKKVKKNKKFVDTLKHMEAQAEKHAVLVEKEGKQRAKKTTKKDDGMESLILAIQSNRQKRAQNAKDLFARLEARYGDMEEEAEGSRKKAGQRENKKRRKN</sequence>
<dbReference type="PANTHER" id="PTHR44144:SF1">
    <property type="entry name" value="DNAJ HOMOLOG SUBFAMILY C MEMBER 9"/>
    <property type="match status" value="1"/>
</dbReference>
<dbReference type="InterPro" id="IPR001623">
    <property type="entry name" value="DnaJ_domain"/>
</dbReference>
<dbReference type="GeneID" id="13440826"/>
<dbReference type="InterPro" id="IPR036869">
    <property type="entry name" value="J_dom_sf"/>
</dbReference>
<dbReference type="Gene3D" id="1.10.287.110">
    <property type="entry name" value="DnaJ domain"/>
    <property type="match status" value="1"/>
</dbReference>
<accession>F0VNW7</accession>
<dbReference type="RefSeq" id="XP_003885441.1">
    <property type="nucleotide sequence ID" value="XM_003885392.1"/>
</dbReference>
<dbReference type="AlphaFoldDB" id="F0VNW7"/>
<dbReference type="OrthoDB" id="445556at2759"/>
<dbReference type="Pfam" id="PF00226">
    <property type="entry name" value="DnaJ"/>
    <property type="match status" value="1"/>
</dbReference>
<proteinExistence type="predicted"/>
<dbReference type="InParanoid" id="F0VNW7"/>
<dbReference type="GO" id="GO:0005634">
    <property type="term" value="C:nucleus"/>
    <property type="evidence" value="ECO:0007669"/>
    <property type="project" value="TreeGrafter"/>
</dbReference>
<dbReference type="GO" id="GO:0005737">
    <property type="term" value="C:cytoplasm"/>
    <property type="evidence" value="ECO:0007669"/>
    <property type="project" value="TreeGrafter"/>
</dbReference>
<dbReference type="Pfam" id="PF23302">
    <property type="entry name" value="HTH_DNAJC9"/>
    <property type="match status" value="1"/>
</dbReference>
<evidence type="ECO:0000256" key="1">
    <source>
        <dbReference type="SAM" id="MobiDB-lite"/>
    </source>
</evidence>
<dbReference type="PROSITE" id="PS50076">
    <property type="entry name" value="DNAJ_2"/>
    <property type="match status" value="1"/>
</dbReference>
<dbReference type="SUPFAM" id="SSF46565">
    <property type="entry name" value="Chaperone J-domain"/>
    <property type="match status" value="1"/>
</dbReference>
<evidence type="ECO:0000259" key="2">
    <source>
        <dbReference type="PROSITE" id="PS50076"/>
    </source>
</evidence>
<reference evidence="3" key="2">
    <citation type="submission" date="2011-03" db="EMBL/GenBank/DDBJ databases">
        <title>Comparative genomics and transcriptomics of Neospora caninum and Toxoplasma gondii.</title>
        <authorList>
            <person name="Reid A.J."/>
            <person name="Sohal A."/>
            <person name="Harris D."/>
            <person name="Quail M."/>
            <person name="Sanders M."/>
            <person name="Berriman M."/>
            <person name="Wastling J.M."/>
            <person name="Pain A."/>
        </authorList>
    </citation>
    <scope>NUCLEOTIDE SEQUENCE</scope>
    <source>
        <strain evidence="3">Liverpool</strain>
    </source>
</reference>
<feature type="compositionally biased region" description="Basic and acidic residues" evidence="1">
    <location>
        <begin position="10"/>
        <end position="26"/>
    </location>
</feature>
<feature type="region of interest" description="Disordered" evidence="1">
    <location>
        <begin position="276"/>
        <end position="299"/>
    </location>
</feature>
<name>F0VNW7_NEOCL</name>
<dbReference type="EMBL" id="LN714486">
    <property type="protein sequence ID" value="CEL70149.1"/>
    <property type="molecule type" value="Genomic_DNA"/>
</dbReference>
<dbReference type="OMA" id="WLDLWSK"/>
<evidence type="ECO:0000313" key="5">
    <source>
        <dbReference type="Proteomes" id="UP000007494"/>
    </source>
</evidence>
<dbReference type="PROSITE" id="PS00636">
    <property type="entry name" value="DNAJ_1"/>
    <property type="match status" value="1"/>
</dbReference>
<dbReference type="CDD" id="cd06257">
    <property type="entry name" value="DnaJ"/>
    <property type="match status" value="1"/>
</dbReference>
<protein>
    <submittedName>
        <fullName evidence="4">DnaJ domain-containing protein</fullName>
    </submittedName>
</protein>
<dbReference type="Proteomes" id="UP000007494">
    <property type="component" value="Chromosome XI"/>
</dbReference>
<dbReference type="InterPro" id="IPR018253">
    <property type="entry name" value="DnaJ_domain_CS"/>
</dbReference>
<dbReference type="InterPro" id="IPR056453">
    <property type="entry name" value="HTH_DNAJC9"/>
</dbReference>
<dbReference type="EMBL" id="FR823392">
    <property type="protein sequence ID" value="CBZ55413.1"/>
    <property type="molecule type" value="Genomic_DNA"/>
</dbReference>
<dbReference type="GO" id="GO:0031072">
    <property type="term" value="F:heat shock protein binding"/>
    <property type="evidence" value="ECO:0007669"/>
    <property type="project" value="TreeGrafter"/>
</dbReference>
<dbReference type="eggNOG" id="KOG0719">
    <property type="taxonomic scope" value="Eukaryota"/>
</dbReference>
<gene>
    <name evidence="4" type="ORF">BN1204_058360</name>
    <name evidence="3" type="ORF">NCLIV_058360</name>
</gene>
<dbReference type="InterPro" id="IPR052594">
    <property type="entry name" value="J_domain-containing_protein"/>
</dbReference>
<keyword evidence="5" id="KW-1185">Reference proteome</keyword>
<dbReference type="PRINTS" id="PR00625">
    <property type="entry name" value="JDOMAIN"/>
</dbReference>
<organism evidence="3 5">
    <name type="scientific">Neospora caninum (strain Liverpool)</name>
    <dbReference type="NCBI Taxonomy" id="572307"/>
    <lineage>
        <taxon>Eukaryota</taxon>
        <taxon>Sar</taxon>
        <taxon>Alveolata</taxon>
        <taxon>Apicomplexa</taxon>
        <taxon>Conoidasida</taxon>
        <taxon>Coccidia</taxon>
        <taxon>Eucoccidiorida</taxon>
        <taxon>Eimeriorina</taxon>
        <taxon>Sarcocystidae</taxon>
        <taxon>Neospora</taxon>
    </lineage>
</organism>
<dbReference type="SMART" id="SM00271">
    <property type="entry name" value="DnaJ"/>
    <property type="match status" value="1"/>
</dbReference>
<reference evidence="3" key="1">
    <citation type="submission" date="2011-02" db="EMBL/GenBank/DDBJ databases">
        <authorList>
            <person name="Aslett M."/>
        </authorList>
    </citation>
    <scope>NUCLEOTIDE SEQUENCE</scope>
    <source>
        <strain evidence="3">Liverpool</strain>
    </source>
</reference>
<dbReference type="VEuPathDB" id="ToxoDB:NCLIV_058360"/>
<reference evidence="4" key="4">
    <citation type="journal article" date="2015" name="PLoS ONE">
        <title>Comprehensive Evaluation of Toxoplasma gondii VEG and Neospora caninum LIV Genomes with Tachyzoite Stage Transcriptome and Proteome Defines Novel Transcript Features.</title>
        <authorList>
            <person name="Ramaprasad A."/>
            <person name="Mourier T."/>
            <person name="Naeem R."/>
            <person name="Malas T.B."/>
            <person name="Moussa E."/>
            <person name="Panigrahi A."/>
            <person name="Vermont S.J."/>
            <person name="Otto T.D."/>
            <person name="Wastling J."/>
            <person name="Pain A."/>
        </authorList>
    </citation>
    <scope>NUCLEOTIDE SEQUENCE</scope>
    <source>
        <strain evidence="4">Liverpool</strain>
    </source>
</reference>
<evidence type="ECO:0000313" key="4">
    <source>
        <dbReference type="EMBL" id="CEL70149.1"/>
    </source>
</evidence>
<reference evidence="5" key="3">
    <citation type="journal article" date="2012" name="PLoS Pathog.">
        <title>Comparative genomics of the apicomplexan parasites Toxoplasma gondii and Neospora caninum: Coccidia differing in host range and transmission strategy.</title>
        <authorList>
            <person name="Reid A.J."/>
            <person name="Vermont S.J."/>
            <person name="Cotton J.A."/>
            <person name="Harris D."/>
            <person name="Hill-Cawthorne G.A."/>
            <person name="Konen-Waisman S."/>
            <person name="Latham S.M."/>
            <person name="Mourier T."/>
            <person name="Norton R."/>
            <person name="Quail M.A."/>
            <person name="Sanders M."/>
            <person name="Shanmugam D."/>
            <person name="Sohal A."/>
            <person name="Wasmuth J.D."/>
            <person name="Brunk B."/>
            <person name="Grigg M.E."/>
            <person name="Howard J.C."/>
            <person name="Parkinson J."/>
            <person name="Roos D.S."/>
            <person name="Trees A.J."/>
            <person name="Berriman M."/>
            <person name="Pain A."/>
            <person name="Wastling J.M."/>
        </authorList>
    </citation>
    <scope>NUCLEOTIDE SEQUENCE [LARGE SCALE GENOMIC DNA]</scope>
    <source>
        <strain evidence="5">Liverpool</strain>
    </source>
</reference>
<evidence type="ECO:0000313" key="3">
    <source>
        <dbReference type="EMBL" id="CBZ55413.1"/>
    </source>
</evidence>
<feature type="compositionally biased region" description="Basic and acidic residues" evidence="1">
    <location>
        <begin position="276"/>
        <end position="292"/>
    </location>
</feature>
<feature type="domain" description="J" evidence="2">
    <location>
        <begin position="33"/>
        <end position="116"/>
    </location>
</feature>
<dbReference type="PANTHER" id="PTHR44144">
    <property type="entry name" value="DNAJ HOMOLOG SUBFAMILY C MEMBER 9"/>
    <property type="match status" value="1"/>
</dbReference>
<feature type="region of interest" description="Disordered" evidence="1">
    <location>
        <begin position="1"/>
        <end position="32"/>
    </location>
</feature>